<dbReference type="AlphaFoldDB" id="A0A212LCF2"/>
<sequence>MRSEAANALFFPLESNRDPSDDLRRPRGSSSQLPELGPDQEPLAIVASRPPGGSRPRPAGRRLPALPGRRGRL</sequence>
<name>A0A212LCF2_9HYPH</name>
<evidence type="ECO:0000313" key="2">
    <source>
        <dbReference type="EMBL" id="SCM75242.1"/>
    </source>
</evidence>
<accession>A0A212LCF2</accession>
<gene>
    <name evidence="2" type="ORF">KL86PLE_130643</name>
</gene>
<reference evidence="2" key="1">
    <citation type="submission" date="2016-08" db="EMBL/GenBank/DDBJ databases">
        <authorList>
            <person name="Seilhamer J.J."/>
        </authorList>
    </citation>
    <scope>NUCLEOTIDE SEQUENCE</scope>
    <source>
        <strain evidence="2">86</strain>
    </source>
</reference>
<feature type="region of interest" description="Disordered" evidence="1">
    <location>
        <begin position="1"/>
        <end position="73"/>
    </location>
</feature>
<feature type="compositionally biased region" description="Basic and acidic residues" evidence="1">
    <location>
        <begin position="15"/>
        <end position="25"/>
    </location>
</feature>
<organism evidence="2">
    <name type="scientific">uncultured Pleomorphomonas sp</name>
    <dbReference type="NCBI Taxonomy" id="442121"/>
    <lineage>
        <taxon>Bacteria</taxon>
        <taxon>Pseudomonadati</taxon>
        <taxon>Pseudomonadota</taxon>
        <taxon>Alphaproteobacteria</taxon>
        <taxon>Hyphomicrobiales</taxon>
        <taxon>Pleomorphomonadaceae</taxon>
        <taxon>Pleomorphomonas</taxon>
        <taxon>environmental samples</taxon>
    </lineage>
</organism>
<protein>
    <submittedName>
        <fullName evidence="2">Uncharacterized protein</fullName>
    </submittedName>
</protein>
<evidence type="ECO:0000256" key="1">
    <source>
        <dbReference type="SAM" id="MobiDB-lite"/>
    </source>
</evidence>
<feature type="compositionally biased region" description="Low complexity" evidence="1">
    <location>
        <begin position="47"/>
        <end position="73"/>
    </location>
</feature>
<dbReference type="EMBL" id="FMJD01000005">
    <property type="protein sequence ID" value="SCM75242.1"/>
    <property type="molecule type" value="Genomic_DNA"/>
</dbReference>
<proteinExistence type="predicted"/>